<evidence type="ECO:0000256" key="2">
    <source>
        <dbReference type="ARBA" id="ARBA00023043"/>
    </source>
</evidence>
<reference evidence="5" key="1">
    <citation type="submission" date="2021-02" db="EMBL/GenBank/DDBJ databases">
        <authorList>
            <person name="Dougan E. K."/>
            <person name="Rhodes N."/>
            <person name="Thang M."/>
            <person name="Chan C."/>
        </authorList>
    </citation>
    <scope>NUCLEOTIDE SEQUENCE</scope>
</reference>
<feature type="repeat" description="ANK" evidence="3">
    <location>
        <begin position="85"/>
        <end position="117"/>
    </location>
</feature>
<gene>
    <name evidence="5" type="primary">TNKS2</name>
    <name evidence="5" type="ORF">SNAT2548_LOCUS9800</name>
</gene>
<evidence type="ECO:0000313" key="5">
    <source>
        <dbReference type="EMBL" id="CAE7233709.1"/>
    </source>
</evidence>
<dbReference type="PROSITE" id="PS50297">
    <property type="entry name" value="ANK_REP_REGION"/>
    <property type="match status" value="2"/>
</dbReference>
<organism evidence="5 6">
    <name type="scientific">Symbiodinium natans</name>
    <dbReference type="NCBI Taxonomy" id="878477"/>
    <lineage>
        <taxon>Eukaryota</taxon>
        <taxon>Sar</taxon>
        <taxon>Alveolata</taxon>
        <taxon>Dinophyceae</taxon>
        <taxon>Suessiales</taxon>
        <taxon>Symbiodiniaceae</taxon>
        <taxon>Symbiodinium</taxon>
    </lineage>
</organism>
<dbReference type="Gene3D" id="1.25.40.20">
    <property type="entry name" value="Ankyrin repeat-containing domain"/>
    <property type="match status" value="1"/>
</dbReference>
<protein>
    <submittedName>
        <fullName evidence="5">TNKS2 protein</fullName>
    </submittedName>
</protein>
<feature type="repeat" description="ANK" evidence="3">
    <location>
        <begin position="118"/>
        <end position="150"/>
    </location>
</feature>
<evidence type="ECO:0000256" key="3">
    <source>
        <dbReference type="PROSITE-ProRule" id="PRU00023"/>
    </source>
</evidence>
<dbReference type="AlphaFoldDB" id="A0A812KU21"/>
<evidence type="ECO:0000256" key="1">
    <source>
        <dbReference type="ARBA" id="ARBA00022737"/>
    </source>
</evidence>
<comment type="caution">
    <text evidence="5">The sequence shown here is derived from an EMBL/GenBank/DDBJ whole genome shotgun (WGS) entry which is preliminary data.</text>
</comment>
<dbReference type="InterPro" id="IPR002110">
    <property type="entry name" value="Ankyrin_rpt"/>
</dbReference>
<feature type="compositionally biased region" description="Basic residues" evidence="4">
    <location>
        <begin position="1"/>
        <end position="22"/>
    </location>
</feature>
<keyword evidence="2 3" id="KW-0040">ANK repeat</keyword>
<dbReference type="PROSITE" id="PS50088">
    <property type="entry name" value="ANK_REPEAT"/>
    <property type="match status" value="2"/>
</dbReference>
<evidence type="ECO:0000313" key="6">
    <source>
        <dbReference type="Proteomes" id="UP000604046"/>
    </source>
</evidence>
<keyword evidence="6" id="KW-1185">Reference proteome</keyword>
<dbReference type="Pfam" id="PF12796">
    <property type="entry name" value="Ank_2"/>
    <property type="match status" value="1"/>
</dbReference>
<evidence type="ECO:0000256" key="4">
    <source>
        <dbReference type="SAM" id="MobiDB-lite"/>
    </source>
</evidence>
<dbReference type="SMART" id="SM00248">
    <property type="entry name" value="ANK"/>
    <property type="match status" value="2"/>
</dbReference>
<keyword evidence="1" id="KW-0677">Repeat</keyword>
<proteinExistence type="predicted"/>
<dbReference type="EMBL" id="CAJNDS010000780">
    <property type="protein sequence ID" value="CAE7233709.1"/>
    <property type="molecule type" value="Genomic_DNA"/>
</dbReference>
<accession>A0A812KU21</accession>
<dbReference type="PANTHER" id="PTHR24171">
    <property type="entry name" value="ANKYRIN REPEAT DOMAIN-CONTAINING PROTEIN 39-RELATED"/>
    <property type="match status" value="1"/>
</dbReference>
<name>A0A812KU21_9DINO</name>
<dbReference type="Proteomes" id="UP000604046">
    <property type="component" value="Unassembled WGS sequence"/>
</dbReference>
<feature type="region of interest" description="Disordered" evidence="4">
    <location>
        <begin position="1"/>
        <end position="42"/>
    </location>
</feature>
<dbReference type="SUPFAM" id="SSF48403">
    <property type="entry name" value="Ankyrin repeat"/>
    <property type="match status" value="1"/>
</dbReference>
<dbReference type="OrthoDB" id="10258888at2759"/>
<sequence>MQGRRPSKTLKPKPKATRKSVKKPTLSVGVQKIKAGKGSQVSPDEAQAVGHLVMLLKAKKMRSILNTAPPPQLPISALNEAHPETGLTPLALALAHGHVSLVPSLVSLKADVNAPDPKGDTPLIMAATTGDVAAIAALIEAGASLTQKNKDGRQALDLASTVPARAALMTSTVRKIAGLPRPVSASLAPIRRRRSSAAVHHRFRLEDLPDTLGTADLLEGHIRSLLRRVGAPRPDVLDIPVDPIRQKAKGLAYLEYADNAAADKAENMFEEAQDQKGPMGTMARLVREGTVPARRPSTPGPRGH</sequence>
<dbReference type="InterPro" id="IPR036770">
    <property type="entry name" value="Ankyrin_rpt-contain_sf"/>
</dbReference>